<name>A0ABP0F537_CLALP</name>
<gene>
    <name evidence="1" type="ORF">CVLEPA_LOCUS4431</name>
</gene>
<evidence type="ECO:0000313" key="1">
    <source>
        <dbReference type="EMBL" id="CAK8674765.1"/>
    </source>
</evidence>
<organism evidence="1 2">
    <name type="scientific">Clavelina lepadiformis</name>
    <name type="common">Light-bulb sea squirt</name>
    <name type="synonym">Ascidia lepadiformis</name>
    <dbReference type="NCBI Taxonomy" id="159417"/>
    <lineage>
        <taxon>Eukaryota</taxon>
        <taxon>Metazoa</taxon>
        <taxon>Chordata</taxon>
        <taxon>Tunicata</taxon>
        <taxon>Ascidiacea</taxon>
        <taxon>Aplousobranchia</taxon>
        <taxon>Clavelinidae</taxon>
        <taxon>Clavelina</taxon>
    </lineage>
</organism>
<evidence type="ECO:0000313" key="2">
    <source>
        <dbReference type="Proteomes" id="UP001642483"/>
    </source>
</evidence>
<proteinExistence type="predicted"/>
<comment type="caution">
    <text evidence="1">The sequence shown here is derived from an EMBL/GenBank/DDBJ whole genome shotgun (WGS) entry which is preliminary data.</text>
</comment>
<dbReference type="EMBL" id="CAWYQH010000013">
    <property type="protein sequence ID" value="CAK8674765.1"/>
    <property type="molecule type" value="Genomic_DNA"/>
</dbReference>
<dbReference type="Proteomes" id="UP001642483">
    <property type="component" value="Unassembled WGS sequence"/>
</dbReference>
<keyword evidence="2" id="KW-1185">Reference proteome</keyword>
<protein>
    <submittedName>
        <fullName evidence="1">Uncharacterized protein</fullName>
    </submittedName>
</protein>
<reference evidence="1 2" key="1">
    <citation type="submission" date="2024-02" db="EMBL/GenBank/DDBJ databases">
        <authorList>
            <person name="Daric V."/>
            <person name="Darras S."/>
        </authorList>
    </citation>
    <scope>NUCLEOTIDE SEQUENCE [LARGE SCALE GENOMIC DNA]</scope>
</reference>
<accession>A0ABP0F537</accession>
<sequence length="118" mass="13609">MTSSGHYTARTTPKTSKMRMCTGFGLHHLEKENLVFLDELHHTTKQSSCGFITKGNVKFTAQGRLFLNNKSHHLIHIFKSIIYGGAKRLRRLNEIDADYTVAFQRLKESSWHQIYQGN</sequence>